<evidence type="ECO:0000256" key="3">
    <source>
        <dbReference type="SAM" id="MobiDB-lite"/>
    </source>
</evidence>
<dbReference type="GO" id="GO:0097527">
    <property type="term" value="P:necroptotic signaling pathway"/>
    <property type="evidence" value="ECO:0007669"/>
    <property type="project" value="TreeGrafter"/>
</dbReference>
<keyword evidence="1" id="KW-0547">Nucleotide-binding</keyword>
<dbReference type="GO" id="GO:0005524">
    <property type="term" value="F:ATP binding"/>
    <property type="evidence" value="ECO:0007669"/>
    <property type="project" value="UniProtKB-KW"/>
</dbReference>
<dbReference type="InterPro" id="IPR011009">
    <property type="entry name" value="Kinase-like_dom_sf"/>
</dbReference>
<keyword evidence="4" id="KW-0472">Membrane</keyword>
<dbReference type="InterPro" id="IPR051681">
    <property type="entry name" value="Ser/Thr_Kinases-Pseudokinases"/>
</dbReference>
<dbReference type="GO" id="GO:0004672">
    <property type="term" value="F:protein kinase activity"/>
    <property type="evidence" value="ECO:0007669"/>
    <property type="project" value="InterPro"/>
</dbReference>
<dbReference type="InterPro" id="IPR000719">
    <property type="entry name" value="Prot_kinase_dom"/>
</dbReference>
<reference evidence="8 9" key="1">
    <citation type="submission" date="2019-03" db="EMBL/GenBank/DDBJ databases">
        <authorList>
            <person name="Gaulin E."/>
            <person name="Dumas B."/>
        </authorList>
    </citation>
    <scope>NUCLEOTIDE SEQUENCE [LARGE SCALE GENOMIC DNA]</scope>
    <source>
        <strain evidence="8">CBS 568.67</strain>
    </source>
</reference>
<keyword evidence="4" id="KW-0812">Transmembrane</keyword>
<feature type="transmembrane region" description="Helical" evidence="4">
    <location>
        <begin position="160"/>
        <end position="180"/>
    </location>
</feature>
<proteinExistence type="predicted"/>
<dbReference type="EMBL" id="CAADRA010000065">
    <property type="protein sequence ID" value="VFT78195.1"/>
    <property type="molecule type" value="Genomic_DNA"/>
</dbReference>
<feature type="signal peptide" evidence="5">
    <location>
        <begin position="1"/>
        <end position="25"/>
    </location>
</feature>
<name>A0A485K493_9STRA</name>
<keyword evidence="4" id="KW-1133">Transmembrane helix</keyword>
<dbReference type="PANTHER" id="PTHR44329">
    <property type="entry name" value="SERINE/THREONINE-PROTEIN KINASE TNNI3K-RELATED"/>
    <property type="match status" value="1"/>
</dbReference>
<dbReference type="AlphaFoldDB" id="A0A485K493"/>
<dbReference type="SUPFAM" id="SSF56112">
    <property type="entry name" value="Protein kinase-like (PK-like)"/>
    <property type="match status" value="1"/>
</dbReference>
<sequence length="535" mass="55685">MLRRRTLVAAAIGILAALAPSSVRAEDNITAPPLSTPTNNGVIPPSPAPAPFDVSFKDTAFVCRNDLVTCTTPAPANASNAPVSIVCPGTMIQNCTVPPPNTSASIACSDVTSSMNVSSISQYACASVPTSTPMPTEASNNSSVTPTNKTPTNDASSNTGTILGVVGGLIAVAVISFLFVQQRRRSAANGAKASAAAADGVLDPPLDDVDDVGGTGGYMLAGSPPSRPTKDVRAAAAPTTPFFTYLASVDAFKPLWMSIPGGARTPALKGSHAMLQVTYEQDKHALKGIDFTRCADANLFGFCRAVQLVVALPPHPNVTRITGVAVLEVAQRFAVATELLNKGSLGHVLADPNLALTPAQQRQMCADVAAGLLHLHGLDCVYGALHPEKVLVHGTVDESQTSIAVTCKLNVLAMMDQAFVEAPQCAVRCGTLVLPYTAPELRDGGGTPTAASDVYALGVVMGQILTRALPFAQVYHDHGFVRGDIYLRAHPETEPYDVTDLVPPALQDLLRACWRVDPAKRPSTAAVVTALQALT</sequence>
<organism evidence="8 9">
    <name type="scientific">Aphanomyces stellatus</name>
    <dbReference type="NCBI Taxonomy" id="120398"/>
    <lineage>
        <taxon>Eukaryota</taxon>
        <taxon>Sar</taxon>
        <taxon>Stramenopiles</taxon>
        <taxon>Oomycota</taxon>
        <taxon>Saprolegniomycetes</taxon>
        <taxon>Saprolegniales</taxon>
        <taxon>Verrucalvaceae</taxon>
        <taxon>Aphanomyces</taxon>
    </lineage>
</organism>
<evidence type="ECO:0000256" key="4">
    <source>
        <dbReference type="SAM" id="Phobius"/>
    </source>
</evidence>
<evidence type="ECO:0000256" key="2">
    <source>
        <dbReference type="ARBA" id="ARBA00022840"/>
    </source>
</evidence>
<reference evidence="7" key="2">
    <citation type="submission" date="2019-06" db="EMBL/GenBank/DDBJ databases">
        <title>Genomics analysis of Aphanomyces spp. identifies a new class of oomycete effector associated with host adaptation.</title>
        <authorList>
            <person name="Gaulin E."/>
        </authorList>
    </citation>
    <scope>NUCLEOTIDE SEQUENCE</scope>
    <source>
        <strain evidence="7">CBS 578.67</strain>
    </source>
</reference>
<accession>A0A485K493</accession>
<keyword evidence="9" id="KW-1185">Reference proteome</keyword>
<dbReference type="Gene3D" id="1.10.510.10">
    <property type="entry name" value="Transferase(Phosphotransferase) domain 1"/>
    <property type="match status" value="1"/>
</dbReference>
<keyword evidence="5" id="KW-0732">Signal</keyword>
<dbReference type="PANTHER" id="PTHR44329:SF298">
    <property type="entry name" value="MIXED LINEAGE KINASE DOMAIN-LIKE PROTEIN"/>
    <property type="match status" value="1"/>
</dbReference>
<feature type="domain" description="Protein kinase" evidence="6">
    <location>
        <begin position="253"/>
        <end position="534"/>
    </location>
</feature>
<keyword evidence="2" id="KW-0067">ATP-binding</keyword>
<gene>
    <name evidence="8" type="primary">Aste57867_973</name>
    <name evidence="7" type="ORF">As57867_000972</name>
    <name evidence="8" type="ORF">ASTE57867_973</name>
</gene>
<feature type="chain" id="PRO_5033826097" evidence="5">
    <location>
        <begin position="26"/>
        <end position="535"/>
    </location>
</feature>
<dbReference type="InterPro" id="IPR001245">
    <property type="entry name" value="Ser-Thr/Tyr_kinase_cat_dom"/>
</dbReference>
<dbReference type="Proteomes" id="UP000332933">
    <property type="component" value="Unassembled WGS sequence"/>
</dbReference>
<dbReference type="PROSITE" id="PS50011">
    <property type="entry name" value="PROTEIN_KINASE_DOM"/>
    <property type="match status" value="1"/>
</dbReference>
<evidence type="ECO:0000313" key="8">
    <source>
        <dbReference type="EMBL" id="VFT78195.1"/>
    </source>
</evidence>
<feature type="region of interest" description="Disordered" evidence="3">
    <location>
        <begin position="129"/>
        <end position="155"/>
    </location>
</feature>
<dbReference type="Pfam" id="PF07714">
    <property type="entry name" value="PK_Tyr_Ser-Thr"/>
    <property type="match status" value="1"/>
</dbReference>
<evidence type="ECO:0000259" key="6">
    <source>
        <dbReference type="PROSITE" id="PS50011"/>
    </source>
</evidence>
<dbReference type="EMBL" id="VJMH01000065">
    <property type="protein sequence ID" value="KAF0719529.1"/>
    <property type="molecule type" value="Genomic_DNA"/>
</dbReference>
<evidence type="ECO:0000313" key="7">
    <source>
        <dbReference type="EMBL" id="KAF0719529.1"/>
    </source>
</evidence>
<dbReference type="OrthoDB" id="10261027at2759"/>
<evidence type="ECO:0000313" key="9">
    <source>
        <dbReference type="Proteomes" id="UP000332933"/>
    </source>
</evidence>
<evidence type="ECO:0000256" key="1">
    <source>
        <dbReference type="ARBA" id="ARBA00022741"/>
    </source>
</evidence>
<evidence type="ECO:0000256" key="5">
    <source>
        <dbReference type="SAM" id="SignalP"/>
    </source>
</evidence>
<protein>
    <submittedName>
        <fullName evidence="8">Aste57867_973 protein</fullName>
    </submittedName>
</protein>